<keyword evidence="3" id="KW-1185">Reference proteome</keyword>
<feature type="transmembrane region" description="Helical" evidence="1">
    <location>
        <begin position="78"/>
        <end position="101"/>
    </location>
</feature>
<keyword evidence="1" id="KW-1133">Transmembrane helix</keyword>
<dbReference type="AlphaFoldDB" id="A0A0C3DVA2"/>
<gene>
    <name evidence="2" type="ORF">SCLCIDRAFT_23282</name>
</gene>
<proteinExistence type="predicted"/>
<sequence length="107" mass="12135">MSNMQRRTMLTPRRHREQCRTKLPPCRPKKQHHVQGASATLLSITQQLIIISVGALIILLLTAGIDIVVRLFPFDSLFHTTLILFCIPIVAAILGTWKVIIERGLRQ</sequence>
<evidence type="ECO:0000256" key="1">
    <source>
        <dbReference type="SAM" id="Phobius"/>
    </source>
</evidence>
<evidence type="ECO:0000313" key="2">
    <source>
        <dbReference type="EMBL" id="KIM64530.1"/>
    </source>
</evidence>
<protein>
    <submittedName>
        <fullName evidence="2">Uncharacterized protein</fullName>
    </submittedName>
</protein>
<reference evidence="3" key="2">
    <citation type="submission" date="2015-01" db="EMBL/GenBank/DDBJ databases">
        <title>Evolutionary Origins and Diversification of the Mycorrhizal Mutualists.</title>
        <authorList>
            <consortium name="DOE Joint Genome Institute"/>
            <consortium name="Mycorrhizal Genomics Consortium"/>
            <person name="Kohler A."/>
            <person name="Kuo A."/>
            <person name="Nagy L.G."/>
            <person name="Floudas D."/>
            <person name="Copeland A."/>
            <person name="Barry K.W."/>
            <person name="Cichocki N."/>
            <person name="Veneault-Fourrey C."/>
            <person name="LaButti K."/>
            <person name="Lindquist E.A."/>
            <person name="Lipzen A."/>
            <person name="Lundell T."/>
            <person name="Morin E."/>
            <person name="Murat C."/>
            <person name="Riley R."/>
            <person name="Ohm R."/>
            <person name="Sun H."/>
            <person name="Tunlid A."/>
            <person name="Henrissat B."/>
            <person name="Grigoriev I.V."/>
            <person name="Hibbett D.S."/>
            <person name="Martin F."/>
        </authorList>
    </citation>
    <scope>NUCLEOTIDE SEQUENCE [LARGE SCALE GENOMIC DNA]</scope>
    <source>
        <strain evidence="3">Foug A</strain>
    </source>
</reference>
<dbReference type="HOGENOM" id="CLU_2211511_0_0_1"/>
<organism evidence="2 3">
    <name type="scientific">Scleroderma citrinum Foug A</name>
    <dbReference type="NCBI Taxonomy" id="1036808"/>
    <lineage>
        <taxon>Eukaryota</taxon>
        <taxon>Fungi</taxon>
        <taxon>Dikarya</taxon>
        <taxon>Basidiomycota</taxon>
        <taxon>Agaricomycotina</taxon>
        <taxon>Agaricomycetes</taxon>
        <taxon>Agaricomycetidae</taxon>
        <taxon>Boletales</taxon>
        <taxon>Sclerodermatineae</taxon>
        <taxon>Sclerodermataceae</taxon>
        <taxon>Scleroderma</taxon>
    </lineage>
</organism>
<keyword evidence="1" id="KW-0472">Membrane</keyword>
<name>A0A0C3DVA2_9AGAM</name>
<dbReference type="Proteomes" id="UP000053989">
    <property type="component" value="Unassembled WGS sequence"/>
</dbReference>
<evidence type="ECO:0000313" key="3">
    <source>
        <dbReference type="Proteomes" id="UP000053989"/>
    </source>
</evidence>
<reference evidence="2 3" key="1">
    <citation type="submission" date="2014-04" db="EMBL/GenBank/DDBJ databases">
        <authorList>
            <consortium name="DOE Joint Genome Institute"/>
            <person name="Kuo A."/>
            <person name="Kohler A."/>
            <person name="Nagy L.G."/>
            <person name="Floudas D."/>
            <person name="Copeland A."/>
            <person name="Barry K.W."/>
            <person name="Cichocki N."/>
            <person name="Veneault-Fourrey C."/>
            <person name="LaButti K."/>
            <person name="Lindquist E.A."/>
            <person name="Lipzen A."/>
            <person name="Lundell T."/>
            <person name="Morin E."/>
            <person name="Murat C."/>
            <person name="Sun H."/>
            <person name="Tunlid A."/>
            <person name="Henrissat B."/>
            <person name="Grigoriev I.V."/>
            <person name="Hibbett D.S."/>
            <person name="Martin F."/>
            <person name="Nordberg H.P."/>
            <person name="Cantor M.N."/>
            <person name="Hua S.X."/>
        </authorList>
    </citation>
    <scope>NUCLEOTIDE SEQUENCE [LARGE SCALE GENOMIC DNA]</scope>
    <source>
        <strain evidence="2 3">Foug A</strain>
    </source>
</reference>
<accession>A0A0C3DVA2</accession>
<dbReference type="EMBL" id="KN822027">
    <property type="protein sequence ID" value="KIM64530.1"/>
    <property type="molecule type" value="Genomic_DNA"/>
</dbReference>
<keyword evidence="1" id="KW-0812">Transmembrane</keyword>
<feature type="transmembrane region" description="Helical" evidence="1">
    <location>
        <begin position="48"/>
        <end position="72"/>
    </location>
</feature>
<dbReference type="InParanoid" id="A0A0C3DVA2"/>